<dbReference type="NCBIfam" id="NF004226">
    <property type="entry name" value="PRK05673.1"/>
    <property type="match status" value="1"/>
</dbReference>
<dbReference type="EMBL" id="JACIGI010000008">
    <property type="protein sequence ID" value="MBB4285606.1"/>
    <property type="molecule type" value="Genomic_DNA"/>
</dbReference>
<dbReference type="CDD" id="cd04485">
    <property type="entry name" value="DnaE_OBF"/>
    <property type="match status" value="1"/>
</dbReference>
<dbReference type="InterPro" id="IPR004805">
    <property type="entry name" value="DnaE2/DnaE/PolC"/>
</dbReference>
<proteinExistence type="inferred from homology"/>
<reference evidence="14 15" key="1">
    <citation type="submission" date="2020-08" db="EMBL/GenBank/DDBJ databases">
        <title>Genome sequencing of Purple Non-Sulfur Bacteria from various extreme environments.</title>
        <authorList>
            <person name="Mayer M."/>
        </authorList>
    </citation>
    <scope>NUCLEOTIDE SEQUENCE [LARGE SCALE GENOMIC DNA]</scope>
    <source>
        <strain evidence="14 15">JA135</strain>
    </source>
</reference>
<dbReference type="InterPro" id="IPR041931">
    <property type="entry name" value="DNA_pol3_alpha_thumb_dom"/>
</dbReference>
<evidence type="ECO:0000256" key="2">
    <source>
        <dbReference type="ARBA" id="ARBA00009496"/>
    </source>
</evidence>
<evidence type="ECO:0000313" key="14">
    <source>
        <dbReference type="EMBL" id="MBB4285606.1"/>
    </source>
</evidence>
<comment type="catalytic activity">
    <reaction evidence="12">
        <text>DNA(n) + a 2'-deoxyribonucleoside 5'-triphosphate = DNA(n+1) + diphosphate</text>
        <dbReference type="Rhea" id="RHEA:22508"/>
        <dbReference type="Rhea" id="RHEA-COMP:17339"/>
        <dbReference type="Rhea" id="RHEA-COMP:17340"/>
        <dbReference type="ChEBI" id="CHEBI:33019"/>
        <dbReference type="ChEBI" id="CHEBI:61560"/>
        <dbReference type="ChEBI" id="CHEBI:173112"/>
        <dbReference type="EC" id="2.7.7.7"/>
    </reaction>
</comment>
<evidence type="ECO:0000256" key="1">
    <source>
        <dbReference type="ARBA" id="ARBA00004496"/>
    </source>
</evidence>
<evidence type="ECO:0000256" key="9">
    <source>
        <dbReference type="ARBA" id="ARBA00022932"/>
    </source>
</evidence>
<gene>
    <name evidence="14" type="ORF">GGD88_001325</name>
</gene>
<dbReference type="GO" id="GO:0003887">
    <property type="term" value="F:DNA-directed DNA polymerase activity"/>
    <property type="evidence" value="ECO:0007669"/>
    <property type="project" value="UniProtKB-KW"/>
</dbReference>
<protein>
    <recommendedName>
        <fullName evidence="4">DNA polymerase III subunit alpha</fullName>
        <ecNumber evidence="3">2.7.7.7</ecNumber>
    </recommendedName>
</protein>
<evidence type="ECO:0000256" key="6">
    <source>
        <dbReference type="ARBA" id="ARBA00022679"/>
    </source>
</evidence>
<dbReference type="GO" id="GO:0008408">
    <property type="term" value="F:3'-5' exonuclease activity"/>
    <property type="evidence" value="ECO:0007669"/>
    <property type="project" value="InterPro"/>
</dbReference>
<keyword evidence="5" id="KW-0963">Cytoplasm</keyword>
<evidence type="ECO:0000256" key="5">
    <source>
        <dbReference type="ARBA" id="ARBA00022490"/>
    </source>
</evidence>
<dbReference type="Gene3D" id="3.20.20.140">
    <property type="entry name" value="Metal-dependent hydrolases"/>
    <property type="match status" value="1"/>
</dbReference>
<feature type="domain" description="Polymerase/histidinol phosphatase N-terminal" evidence="13">
    <location>
        <begin position="7"/>
        <end position="74"/>
    </location>
</feature>
<dbReference type="CDD" id="cd07433">
    <property type="entry name" value="PHP_PolIIIA_DnaE1"/>
    <property type="match status" value="1"/>
</dbReference>
<evidence type="ECO:0000256" key="12">
    <source>
        <dbReference type="ARBA" id="ARBA00049244"/>
    </source>
</evidence>
<keyword evidence="9" id="KW-0239">DNA-directed DNA polymerase</keyword>
<dbReference type="RefSeq" id="WP_184433081.1">
    <property type="nucleotide sequence ID" value="NZ_JACIGI010000008.1"/>
</dbReference>
<dbReference type="EC" id="2.7.7.7" evidence="3"/>
<dbReference type="SMART" id="SM00481">
    <property type="entry name" value="POLIIIAc"/>
    <property type="match status" value="1"/>
</dbReference>
<keyword evidence="6 14" id="KW-0808">Transferase</keyword>
<evidence type="ECO:0000259" key="13">
    <source>
        <dbReference type="SMART" id="SM00481"/>
    </source>
</evidence>
<dbReference type="SUPFAM" id="SSF160975">
    <property type="entry name" value="AF1531-like"/>
    <property type="match status" value="1"/>
</dbReference>
<dbReference type="InterPro" id="IPR016195">
    <property type="entry name" value="Pol/histidinol_Pase-like"/>
</dbReference>
<comment type="subunit">
    <text evidence="11">DNA polymerase III contains a core (composed of alpha, epsilon and theta chains) that associates with a tau subunit. This core dimerizes to form the POLIII' complex. PolIII' associates with the gamma complex (composed of gamma, delta, delta', psi and chi chains) and with the beta chain to form the complete DNA polymerase III complex.</text>
</comment>
<dbReference type="GO" id="GO:0006260">
    <property type="term" value="P:DNA replication"/>
    <property type="evidence" value="ECO:0007669"/>
    <property type="project" value="UniProtKB-KW"/>
</dbReference>
<dbReference type="InterPro" id="IPR049821">
    <property type="entry name" value="PolIIIA_DnaE1_PHP"/>
</dbReference>
<dbReference type="PANTHER" id="PTHR32294">
    <property type="entry name" value="DNA POLYMERASE III SUBUNIT ALPHA"/>
    <property type="match status" value="1"/>
</dbReference>
<evidence type="ECO:0000256" key="11">
    <source>
        <dbReference type="ARBA" id="ARBA00026073"/>
    </source>
</evidence>
<dbReference type="PANTHER" id="PTHR32294:SF0">
    <property type="entry name" value="DNA POLYMERASE III SUBUNIT ALPHA"/>
    <property type="match status" value="1"/>
</dbReference>
<comment type="function">
    <text evidence="10">DNA polymerase III is a complex, multichain enzyme responsible for most of the replicative synthesis in bacteria. This DNA polymerase also exhibits 3' to 5' exonuclease activity. The alpha chain is the DNA polymerase.</text>
</comment>
<evidence type="ECO:0000256" key="3">
    <source>
        <dbReference type="ARBA" id="ARBA00012417"/>
    </source>
</evidence>
<dbReference type="Pfam" id="PF02811">
    <property type="entry name" value="PHP"/>
    <property type="match status" value="1"/>
</dbReference>
<dbReference type="InterPro" id="IPR011708">
    <property type="entry name" value="DNA_pol3_alpha_NTPase_dom"/>
</dbReference>
<dbReference type="SUPFAM" id="SSF89550">
    <property type="entry name" value="PHP domain-like"/>
    <property type="match status" value="1"/>
</dbReference>
<dbReference type="InterPro" id="IPR029460">
    <property type="entry name" value="DNAPol_HHH"/>
</dbReference>
<dbReference type="Proteomes" id="UP000555728">
    <property type="component" value="Unassembled WGS sequence"/>
</dbReference>
<dbReference type="AlphaFoldDB" id="A0A7W6RYJ3"/>
<keyword evidence="15" id="KW-1185">Reference proteome</keyword>
<name>A0A7W6RYJ3_9PROT</name>
<comment type="subcellular location">
    <subcellularLocation>
        <location evidence="1">Cytoplasm</location>
    </subcellularLocation>
</comment>
<dbReference type="Pfam" id="PF14579">
    <property type="entry name" value="HHH_6"/>
    <property type="match status" value="1"/>
</dbReference>
<dbReference type="Gene3D" id="1.10.10.1600">
    <property type="entry name" value="Bacterial DNA polymerase III alpha subunit, thumb domain"/>
    <property type="match status" value="1"/>
</dbReference>
<dbReference type="Pfam" id="PF07733">
    <property type="entry name" value="DNA_pol3_alpha"/>
    <property type="match status" value="1"/>
</dbReference>
<keyword evidence="7 14" id="KW-0548">Nucleotidyltransferase</keyword>
<evidence type="ECO:0000256" key="7">
    <source>
        <dbReference type="ARBA" id="ARBA00022695"/>
    </source>
</evidence>
<accession>A0A7W6RYJ3</accession>
<comment type="similarity">
    <text evidence="2">Belongs to the DNA polymerase type-C family. DnaE subfamily.</text>
</comment>
<dbReference type="InterPro" id="IPR004013">
    <property type="entry name" value="PHP_dom"/>
</dbReference>
<dbReference type="Gene3D" id="1.10.150.870">
    <property type="match status" value="1"/>
</dbReference>
<evidence type="ECO:0000313" key="15">
    <source>
        <dbReference type="Proteomes" id="UP000555728"/>
    </source>
</evidence>
<evidence type="ECO:0000256" key="8">
    <source>
        <dbReference type="ARBA" id="ARBA00022705"/>
    </source>
</evidence>
<organism evidence="14 15">
    <name type="scientific">Roseospira goensis</name>
    <dbReference type="NCBI Taxonomy" id="391922"/>
    <lineage>
        <taxon>Bacteria</taxon>
        <taxon>Pseudomonadati</taxon>
        <taxon>Pseudomonadota</taxon>
        <taxon>Alphaproteobacteria</taxon>
        <taxon>Rhodospirillales</taxon>
        <taxon>Rhodospirillaceae</taxon>
        <taxon>Roseospira</taxon>
    </lineage>
</organism>
<evidence type="ECO:0000256" key="4">
    <source>
        <dbReference type="ARBA" id="ARBA00019114"/>
    </source>
</evidence>
<dbReference type="Pfam" id="PF17657">
    <property type="entry name" value="DNA_pol3_finger"/>
    <property type="match status" value="1"/>
</dbReference>
<dbReference type="InterPro" id="IPR040982">
    <property type="entry name" value="DNA_pol3_finger"/>
</dbReference>
<dbReference type="GO" id="GO:0005737">
    <property type="term" value="C:cytoplasm"/>
    <property type="evidence" value="ECO:0007669"/>
    <property type="project" value="UniProtKB-SubCell"/>
</dbReference>
<evidence type="ECO:0000256" key="10">
    <source>
        <dbReference type="ARBA" id="ARBA00025611"/>
    </source>
</evidence>
<keyword evidence="8" id="KW-0235">DNA replication</keyword>
<comment type="caution">
    <text evidence="14">The sequence shown here is derived from an EMBL/GenBank/DDBJ whole genome shotgun (WGS) entry which is preliminary data.</text>
</comment>
<dbReference type="InterPro" id="IPR003141">
    <property type="entry name" value="Pol/His_phosphatase_N"/>
</dbReference>
<dbReference type="NCBIfam" id="TIGR00594">
    <property type="entry name" value="polc"/>
    <property type="match status" value="1"/>
</dbReference>
<sequence length="1155" mass="127025">MPHADFVHLRVHTAYSMSEGAIQVKDLVRLCTAQDMPAVAITDTGNLFGALEFSVACADAGVQPIVGCQVAVRNSDEPRRRGAGMRDLRRPEPDAVVLLAQSEAGLANLQALVSAAFLETPSGEKPQVGVEDLEARNAGLLLLTGGVGGPVGRLLSEERPDEAAAMLARLAAAFEGRCYVEIQRHGMAAEDRIEPALIDLAYAQDLPLVATNEPFFPSRDMYEAHDVLICMAEKTFVDEADRRRLTPEHHFKSAPDMRELFRDLPEACDNTLVIARRCAVMAEKRKPILPHARRAGDRTEAEALRDLAREGLDARLAKHVFDAEMDEAARAAAATPYRERLDYELGTIESMGFPGYFLIVADFIQWAKEHDIPVGPGRGSGAGSVVAWALTITDLDPIRFNLLFERFLNPERVSMPDFDIDFCQDRRGEVIHYVQETYGADKVAQIITFGKLQARAVLRSVGRVLQMPLGFVDKICKMVPNNPANPVTLPQAIQGEPRLQELQRENEQVARMLDIGVKLEGLYSHASTHAAGVVIGDRPLSDLVALYRDPHADMPVTQYNMKWVEQAGLVKFDFLGLKTLTVLNRAVALLAPRGITPDLSALPLDDRPSYDMLGRGETAGVFQLESTGMRDVLRNMKPDTLEDIIAVVALYRPGPMDNIPSYIKRKQGLEPVHYMHEKLEPILRETYGIMIYQEQVMQAAQVLAGYSLGGADLLRRAMGKKIQAEMDKQRAMFCQGAEARGITAANASEIFDQIAKFAGYGFNKSHAAAYALVAYQTAYMKANFPVEFMAATMTYDMHNTDKLGAFKTELTRLGITLLGPDVNRSEVAFSVEGGAVRYALAAIKNVGEAAMAALIEERARGGPFQDLADFAHRLDARAVNKRLLENLVKAGALDSLNPNRAQVFEAIDTILRHAQAAAEARTSNQVSLFGGADETPALPLPNRSDWAPMERLRMEREALGFYLSAHPLDSYGKGLERLSVVPLGDLARHIRHSGRGSVRIAVIAGARKERTGKTGNRYAFVELSDATGTVEAVVFSEVLAASRELLDSQQPLLMSVDVRQEGDDELRLMVQSVDALDAAVARTVEQLKIYVSEPGPLARVREILAADPQGQKKVFVVPRTPDREVELELDRRHRLTADTLMALRDVPGVLDVREV</sequence>